<comment type="pathway">
    <text evidence="3">Amino-acid biosynthesis; L-leucine biosynthesis; L-leucine from 3-methyl-2-oxobutanoate: step 4/4.</text>
</comment>
<dbReference type="SUPFAM" id="SSF56752">
    <property type="entry name" value="D-aminoacid aminotransferase-like PLP-dependent enzymes"/>
    <property type="match status" value="1"/>
</dbReference>
<evidence type="ECO:0000256" key="5">
    <source>
        <dbReference type="ARBA" id="ARBA00013053"/>
    </source>
</evidence>
<dbReference type="Pfam" id="PF01063">
    <property type="entry name" value="Aminotran_4"/>
    <property type="match status" value="1"/>
</dbReference>
<dbReference type="Gene3D" id="3.20.10.10">
    <property type="entry name" value="D-amino Acid Aminotransferase, subunit A, domain 2"/>
    <property type="match status" value="1"/>
</dbReference>
<comment type="caution">
    <text evidence="9">The sequence shown here is derived from an EMBL/GenBank/DDBJ whole genome shotgun (WGS) entry which is preliminary data.</text>
</comment>
<dbReference type="EC" id="2.6.1.42" evidence="5"/>
<evidence type="ECO:0000256" key="8">
    <source>
        <dbReference type="ARBA" id="ARBA00049229"/>
    </source>
</evidence>
<evidence type="ECO:0000256" key="2">
    <source>
        <dbReference type="ARBA" id="ARBA00004931"/>
    </source>
</evidence>
<dbReference type="InterPro" id="IPR043132">
    <property type="entry name" value="BCAT-like_C"/>
</dbReference>
<comment type="pathway">
    <text evidence="1">Amino-acid biosynthesis; L-isoleucine biosynthesis; L-isoleucine from 2-oxobutanoate: step 4/4.</text>
</comment>
<dbReference type="EMBL" id="JAEHFX010000003">
    <property type="protein sequence ID" value="MBK0402909.1"/>
    <property type="molecule type" value="Genomic_DNA"/>
</dbReference>
<evidence type="ECO:0000256" key="7">
    <source>
        <dbReference type="ARBA" id="ARBA00048798"/>
    </source>
</evidence>
<sequence length="275" mass="31165">MKYVLYNFELKKETALQIPICSRAFQYNDGAFETMLFSNGKVRFLDSHLNRLDKAAKVLHLELPDELSDLETLGLWLEKLIWKNQLKGSIRLKLKFWRSGKGLYTPEQNAAEVLITAEPQHENSNIIQTAGFAETVCTHYSSYSFFKGPNSTQYVLSGIEKKQRNLDEIILLSAEGFVSECLAANIFWIRNGMVFTPKTTTGCIAGVMRENLLRLFQSENIAFQEGAFLPEALLKAEVVFTSNAAGIRTIESISETKFAVEHPIIMLIREKLINT</sequence>
<evidence type="ECO:0000256" key="3">
    <source>
        <dbReference type="ARBA" id="ARBA00005072"/>
    </source>
</evidence>
<name>A0ABS1C0H7_9BACT</name>
<proteinExistence type="inferred from homology"/>
<accession>A0ABS1C0H7</accession>
<dbReference type="RefSeq" id="WP_200505660.1">
    <property type="nucleotide sequence ID" value="NZ_JAEHFX010000003.1"/>
</dbReference>
<evidence type="ECO:0000256" key="4">
    <source>
        <dbReference type="ARBA" id="ARBA00009320"/>
    </source>
</evidence>
<comment type="catalytic activity">
    <reaction evidence="7">
        <text>L-isoleucine + 2-oxoglutarate = (S)-3-methyl-2-oxopentanoate + L-glutamate</text>
        <dbReference type="Rhea" id="RHEA:24801"/>
        <dbReference type="ChEBI" id="CHEBI:16810"/>
        <dbReference type="ChEBI" id="CHEBI:29985"/>
        <dbReference type="ChEBI" id="CHEBI:35146"/>
        <dbReference type="ChEBI" id="CHEBI:58045"/>
        <dbReference type="EC" id="2.6.1.42"/>
    </reaction>
</comment>
<evidence type="ECO:0000313" key="10">
    <source>
        <dbReference type="Proteomes" id="UP000644147"/>
    </source>
</evidence>
<keyword evidence="10" id="KW-1185">Reference proteome</keyword>
<dbReference type="Gene3D" id="3.30.470.10">
    <property type="match status" value="1"/>
</dbReference>
<comment type="catalytic activity">
    <reaction evidence="6">
        <text>L-valine + 2-oxoglutarate = 3-methyl-2-oxobutanoate + L-glutamate</text>
        <dbReference type="Rhea" id="RHEA:24813"/>
        <dbReference type="ChEBI" id="CHEBI:11851"/>
        <dbReference type="ChEBI" id="CHEBI:16810"/>
        <dbReference type="ChEBI" id="CHEBI:29985"/>
        <dbReference type="ChEBI" id="CHEBI:57762"/>
        <dbReference type="EC" id="2.6.1.42"/>
    </reaction>
</comment>
<dbReference type="PANTHER" id="PTHR42743:SF11">
    <property type="entry name" value="AMINODEOXYCHORISMATE LYASE"/>
    <property type="match status" value="1"/>
</dbReference>
<dbReference type="GO" id="GO:0008483">
    <property type="term" value="F:transaminase activity"/>
    <property type="evidence" value="ECO:0007669"/>
    <property type="project" value="UniProtKB-KW"/>
</dbReference>
<comment type="pathway">
    <text evidence="2">Amino-acid biosynthesis; L-valine biosynthesis; L-valine from pyruvate: step 4/4.</text>
</comment>
<keyword evidence="9" id="KW-0032">Aminotransferase</keyword>
<keyword evidence="9" id="KW-0808">Transferase</keyword>
<dbReference type="InterPro" id="IPR050571">
    <property type="entry name" value="Class-IV_PLP-Dep_Aminotrnsfr"/>
</dbReference>
<evidence type="ECO:0000256" key="6">
    <source>
        <dbReference type="ARBA" id="ARBA00048212"/>
    </source>
</evidence>
<dbReference type="InterPro" id="IPR001544">
    <property type="entry name" value="Aminotrans_IV"/>
</dbReference>
<evidence type="ECO:0000313" key="9">
    <source>
        <dbReference type="EMBL" id="MBK0402909.1"/>
    </source>
</evidence>
<organism evidence="9 10">
    <name type="scientific">Adhaeribacter terrigena</name>
    <dbReference type="NCBI Taxonomy" id="2793070"/>
    <lineage>
        <taxon>Bacteria</taxon>
        <taxon>Pseudomonadati</taxon>
        <taxon>Bacteroidota</taxon>
        <taxon>Cytophagia</taxon>
        <taxon>Cytophagales</taxon>
        <taxon>Hymenobacteraceae</taxon>
        <taxon>Adhaeribacter</taxon>
    </lineage>
</organism>
<dbReference type="Proteomes" id="UP000644147">
    <property type="component" value="Unassembled WGS sequence"/>
</dbReference>
<reference evidence="9 10" key="1">
    <citation type="submission" date="2020-12" db="EMBL/GenBank/DDBJ databases">
        <title>Bacterial novel species Adhaeribacter sp. BT258 isolated from soil.</title>
        <authorList>
            <person name="Jung H.-Y."/>
        </authorList>
    </citation>
    <scope>NUCLEOTIDE SEQUENCE [LARGE SCALE GENOMIC DNA]</scope>
    <source>
        <strain evidence="9 10">BT258</strain>
    </source>
</reference>
<comment type="catalytic activity">
    <reaction evidence="8">
        <text>L-leucine + 2-oxoglutarate = 4-methyl-2-oxopentanoate + L-glutamate</text>
        <dbReference type="Rhea" id="RHEA:18321"/>
        <dbReference type="ChEBI" id="CHEBI:16810"/>
        <dbReference type="ChEBI" id="CHEBI:17865"/>
        <dbReference type="ChEBI" id="CHEBI:29985"/>
        <dbReference type="ChEBI" id="CHEBI:57427"/>
        <dbReference type="EC" id="2.6.1.42"/>
    </reaction>
</comment>
<gene>
    <name evidence="9" type="ORF">I5M27_07915</name>
</gene>
<dbReference type="InterPro" id="IPR043131">
    <property type="entry name" value="BCAT-like_N"/>
</dbReference>
<dbReference type="PANTHER" id="PTHR42743">
    <property type="entry name" value="AMINO-ACID AMINOTRANSFERASE"/>
    <property type="match status" value="1"/>
</dbReference>
<comment type="similarity">
    <text evidence="4">Belongs to the class-IV pyridoxal-phosphate-dependent aminotransferase family.</text>
</comment>
<evidence type="ECO:0000256" key="1">
    <source>
        <dbReference type="ARBA" id="ARBA00004824"/>
    </source>
</evidence>
<dbReference type="InterPro" id="IPR036038">
    <property type="entry name" value="Aminotransferase-like"/>
</dbReference>
<protein>
    <recommendedName>
        <fullName evidence="5">branched-chain-amino-acid transaminase</fullName>
        <ecNumber evidence="5">2.6.1.42</ecNumber>
    </recommendedName>
</protein>